<proteinExistence type="predicted"/>
<evidence type="ECO:0000313" key="3">
    <source>
        <dbReference type="Proteomes" id="UP001152795"/>
    </source>
</evidence>
<feature type="compositionally biased region" description="Basic and acidic residues" evidence="1">
    <location>
        <begin position="2756"/>
        <end position="2770"/>
    </location>
</feature>
<feature type="compositionally biased region" description="Low complexity" evidence="1">
    <location>
        <begin position="2777"/>
        <end position="2786"/>
    </location>
</feature>
<dbReference type="SUPFAM" id="SSF81593">
    <property type="entry name" value="Nucleotidyltransferase substrate binding subunit/domain"/>
    <property type="match status" value="1"/>
</dbReference>
<keyword evidence="3" id="KW-1185">Reference proteome</keyword>
<dbReference type="InterPro" id="IPR058210">
    <property type="entry name" value="SACS/Nov_dom"/>
</dbReference>
<dbReference type="InterPro" id="IPR036890">
    <property type="entry name" value="HATPase_C_sf"/>
</dbReference>
<evidence type="ECO:0000256" key="1">
    <source>
        <dbReference type="SAM" id="MobiDB-lite"/>
    </source>
</evidence>
<dbReference type="InterPro" id="IPR007842">
    <property type="entry name" value="HEPN_dom"/>
</dbReference>
<evidence type="ECO:0000313" key="2">
    <source>
        <dbReference type="EMBL" id="CAB3996094.1"/>
    </source>
</evidence>
<dbReference type="PROSITE" id="PS50910">
    <property type="entry name" value="HEPN"/>
    <property type="match status" value="1"/>
</dbReference>
<feature type="region of interest" description="Disordered" evidence="1">
    <location>
        <begin position="2756"/>
        <end position="2786"/>
    </location>
</feature>
<dbReference type="OrthoDB" id="1262810at2759"/>
<dbReference type="NCBIfam" id="NF047352">
    <property type="entry name" value="P_loop_sacsin"/>
    <property type="match status" value="2"/>
</dbReference>
<dbReference type="SMART" id="SM00748">
    <property type="entry name" value="HEPN"/>
    <property type="match status" value="1"/>
</dbReference>
<reference evidence="2" key="1">
    <citation type="submission" date="2020-04" db="EMBL/GenBank/DDBJ databases">
        <authorList>
            <person name="Alioto T."/>
            <person name="Alioto T."/>
            <person name="Gomez Garrido J."/>
        </authorList>
    </citation>
    <scope>NUCLEOTIDE SEQUENCE</scope>
    <source>
        <strain evidence="2">A484AB</strain>
    </source>
</reference>
<dbReference type="EMBL" id="CACRXK020002797">
    <property type="protein sequence ID" value="CAB3996094.1"/>
    <property type="molecule type" value="Genomic_DNA"/>
</dbReference>
<organism evidence="2 3">
    <name type="scientific">Paramuricea clavata</name>
    <name type="common">Red gorgonian</name>
    <name type="synonym">Violescent sea-whip</name>
    <dbReference type="NCBI Taxonomy" id="317549"/>
    <lineage>
        <taxon>Eukaryota</taxon>
        <taxon>Metazoa</taxon>
        <taxon>Cnidaria</taxon>
        <taxon>Anthozoa</taxon>
        <taxon>Octocorallia</taxon>
        <taxon>Malacalcyonacea</taxon>
        <taxon>Plexauridae</taxon>
        <taxon>Paramuricea</taxon>
    </lineage>
</organism>
<dbReference type="Proteomes" id="UP001152795">
    <property type="component" value="Unassembled WGS sequence"/>
</dbReference>
<dbReference type="Gene3D" id="1.20.120.330">
    <property type="entry name" value="Nucleotidyltransferases domain 2"/>
    <property type="match status" value="1"/>
</dbReference>
<comment type="caution">
    <text evidence="2">The sequence shown here is derived from an EMBL/GenBank/DDBJ whole genome shotgun (WGS) entry which is preliminary data.</text>
</comment>
<dbReference type="PANTHER" id="PTHR46919:SF2">
    <property type="entry name" value="SACSIN"/>
    <property type="match status" value="1"/>
</dbReference>
<dbReference type="PANTHER" id="PTHR46919">
    <property type="entry name" value="ZINC FINGER, C3HC4 TYPE (RING FINGER) FAMILY PROTEIN"/>
    <property type="match status" value="1"/>
</dbReference>
<dbReference type="Pfam" id="PF25794">
    <property type="entry name" value="SACS"/>
    <property type="match status" value="3"/>
</dbReference>
<name>A0A7D9I2Z4_PARCT</name>
<sequence length="4291" mass="490993">MAISTYNLPAIVSGDKIGFLDPHKRCFGNGHSGKQYVIDSSLLKGKTRDQFKPFQGVFDFDFYENYESTLFRFPLRTYPSKLSQTEYTKEKVNKLFDSLHEEASIILLFMKNIQHISVYERIDDDEEVKCIFKVEIAPEMCEMVKQKRQIMLQNAVEEDLTESSYIVDVCFSSDSEEKCFQWLLLNQIGLEGDERITELSKTLSLLPWVGCAVPLNENAQKEDCGRIFCFLPLPHDVDCQTGLPVLVHGAFGVTDNRRGLLWPGGECQSNETAEWNVLLVKKILPAVIYNALKSIITDCPITGLNERRRRELVYSTVPKLNGVIGHWNCVLDPLFQKLRQLNLFHAQSLRGTSWITLQEGLLDQMGKADVLEKTRNAVRKTLLRNSKVIITDLPSHVWEMVKKYFGERQDITSKFVRNFLRSNFIKTASHDDKLSLLDYILHDNPQPQELSAIPLLPLASGKFVSFTKHRHDSDPSSSIFVSDGSCTKDLLPNMQDRFLDKKILKKTYKKLVAMAADLLDQVHPTQMVTLTPELVIACLRLSLPDEWFNTTNQKDIMSWNPDRPGHPPEKWINDIWHWINDNFESLEQFQGIPLIPFQSNLEKALGVLSKNSRFIFNSDSFQNMHLPSQVVGLLKAAGCIVLPCTSTLLHVRHPDISSYVASPVPAEVTLMLGKSSMKSAENYIRNCSKDQRMVLQSFFAASQLLSEKEKNILRRLPVLNTLDGRCTAAFVCEQFLSVASPKFKLRNSFKFRRASQIISSAEVKSLQLVRLLGLEPIEPADIFRRFLFPDIQTQSIYSREETTSIMLWILERKCEIQNEEFLKEMKDLSFVSTRNGELKKPCELYDPNDPVLADLFLGEDSKFPSEEFSKLMSTLKELGVRAQNMITASDLLGVAEIIVLSDYQDALKKVQALVTIFQQRPKFLNMNLGGISLISKLAELKWLPRAKKYPPGAGYPSIMHNKWYSSETIFYKPGELFREPHTLLVGTSAPILGIKMNYDIQNSLGIQKWVNVNKVIENLKTVVSVWHEQKRPNSQYNEMLQGIYQYLSKVRSQDIVSEAIQRNKLVNWIWHGSGFCSPKQMALEKDLPFEFRPPLFLLPHTLNDGGTLTRFFKTHGVREQFSKDDIILVLAAIKEAHKKSSSQSPKCLKKDLNFCRSVLEWLVSDGQRLSEDIRAKVFVPVQSDENKLVLKECEKCTYCDQDWLKHGKTELDIPDDFHPIHDSIPPKLAKLLGVPSLSSCLLSAESIEFEQTGPYEPITTRIKNILKEYKEGVGIFKELIQNADDAGATTVKFLVDWRQGKTDSLFSPDMIDSQGPALWAYNNSVFTDKDFENINKLAGGTKVEDLSKIGRFGLGFNAVYHLTDVPSFISRNYLCFFDPNVNHISNHIRDKSRPGIRIDLAKNSRPLTAFADQFSLYNQVFGCKTALNNGETFHYQGTLFRFPFRTECEAKKSEICQTVYNSSKVKEIVRTLQRSASLLLLFTQNVKHVELHELGSTGNPQDTTLVLCINKEMQKTNTVSVPSYIEQCSKWWQKKLQKKLPLDEAPSRLEQVKIVKTENPTRLTDTKRSLVNSCIWLVAYCVGKDRSVEFAAREGQKDGLLPLAGAAALLQNNANNNMVDTKILTAEQIEGEAFCFLPLSISTGLPIHVNSSFAVRSNRDGIWEKTTAEENMESRWNDCLLQDAIPEAYFKLLSRMVDLWGSGRLPQFDKQFHDFWPRFANSGASWTTVVSSFYTKLVERDLKLFYSNGKWMNITDGYILDDELRKLKRVVKTLQSLGVYVFDLPCNIINAMKNSITAVVQKQTLSLVSFFERFLFPNLPFISADLRNPIVHHGLRYILEKSRVGWKQLKSLYKKTECIPCSPDGQTLARPCDLINPKVKSIAVLYSPEENRFPTGVLDDSQLYALEKLGMVNDLLSWREICGRAKSIEKLAMKDKGLALRRSQFLIKYLRRNVERLKEMEDMSNSDLLRNIKFLPVRLTAPVYYTLPWKGAEFHTIEFRSPNDLFLLKDVNLIGSSCLIVDDTEQSGCDRMEVLGNLLGFLHRRPSCQQVLQQLEITRESNADNKTKITVCKRVYKLLNDELAKNRDVSVITKLKNTAWLFLHGSFVENRKIALEWKGYAVPFLYSVPDEYKREFVELFKLTGIKEMFTASDFLEALDSLRGSKQDSHLMPEDIKLVVILINELRYQSDDLLKQRVGTIPLPDAQGVLCNSKDLTIPENFHVKYVGNERYIHSDINRNVALKLGAKRLLDRRRGKYGKAMSMSFGQFEKLTDRIKNILYSYPCDVGILKELVQNADDAKATEIQFIYDKRILPHERVLQTNAKKVQGPALCVYNNKHFSEDDFNGICKLGIGSKRDDPAKTGQYGIGFNAVYHLTDCPSFLSDDNTLCILDPHCEYSPEATPEAPGGRYNNIDHDFKDIFFDTVSGYLGDHFRLQGSTMFRLPLRTNEQSKTSEISKRPVTDNVMMELISNFQKEAKKLLLFLNNVKKIGLWEINKKSELKPIYSVSSQLEQSFKKKLPELYRHLQEYKKVVTCDVPIKDTTYTISIEDTGKLKQKWLIHQRFGIKTEAMTTEQTHQSSGIRTDAITDERASDVCDLGLFPRGGIAALLSSNRVHIEDYVAYCFLPLPVKTFLPVHVNGHFALDGSRRDLWSDTNKICRKTKWNAFMKEQVLGPSYASLITTAREYIPYCDNDSGGIYFSSKEVAAIALNWYHNLFPNPVEDTSWRILAVAVYQYLKETPILPVVFQSRGTVATEKDKQRECGSRESPDAKFLPKGNNSSSSSTGSFRNAFSKYSYHGPRFRDSARESNYEHARTARYTTVYERRRETPTRLRIEWLPPNIVYFTSEKQREIQQSLLDALLRIRMPVLLYTPLKIHKALLESEVESHLLTQENVIEFLLTSQDKSSRCNIGKLPIQLNSSNIQNKLGLRSILEYCEKVLEETPQNLQGLPLLLTDDNMLRAFTSESPVYCSLFSKLFPDKAFKFVQLDFVPLLSTFCGLEPDVIRDLTIESLATEFMPDVFSENLQLGKRKHVPWNYSKKGILSKEWFIQLWKFLSENDNSTNQSICLVKFHLGKYPIIPTIDGKLATVDYAKSVLTVSNDKKGSFLQQQVTLILKSLACPFLDKSITKEALSLVRPLVADPHCVSDVLHVLDYMNSTGTLDMSKFDEKKINTLLRFFETDCENKMSMIIAKTLPFYKGVDGKYHSLSSYDSYIQVPTRLPKDGIKELQSICYGRKMLFLPPLLSADLHLLYQALGIKVDCGISHFYINYVLSNFSSFTQKCQIEFLANIKDTQPSFMTGDLKMNLRSTSCIPDQSGNLRAASSYFNPHDELFKVMLKPKDNVFPIAPFNEREWIDFLVEIGLKKNCDEQQFSTFARGVEESALRMSKYDQNIITQSKALVKYLLENGGNWFHHTISDIEFIVPKKVENELSSLHPQYCVNGKLEFVSYRESVPWKDRHLVWTSKKLLPDWAYPKFDHRLGIPSKPPLDSVIEHVKIISKCALEIFMADCTLPEKITEVFKKIYDFLKGLVRNCATELPSSHCNEECQKIGKCLTPVACILLSKERCLVKGERLSFEDPEEKLKPHFHMVPRDYVQYEHLLKRLGVTEKITPSQMANVLKSIKDSCTKDAMNSEEEEKACFATSVLFESLRSDSTEAESKLSNCKELNLPSMKKRLVKSSKLVCKMQPRLRESVAMQGYEILYPLEKCGLKRELEDAYLNSLPKRLRPTPLSSLVHEEIDPFCKKNMTCVYCTQMDCSFIQKFILVLRSSQFEHGILRLLKHQKEISTLDDEDRARAARFTSTKLTVIKCMRQVQIRLVDVARTTPLRQSSVDRPCHVEKEENSWTLYIQHEFGGRKNQGIFAKAVNEIMDGCLKGMLELADMLSCDSPSEIPGVLNDHNVKIDHNEESEELGQPVPNVYHYLMIQNPLCHFEEGTRVAYGKDEGSEKNWKEGEQAEESTKYTLAKILARANAIDKAAGEYDFNAQYKIDFGSKTEFKTVSVLDIYSYNQDDMGNLVSDDIVETQVNVFAEKFNISRALTLAKKLETLLQRRKVLRRLFLHWFRCKDSDVAAEMTTFIENEVIRLEILRVSETKVFTRWRGRGRRERNIFNGYNHWMFDDEYSEDYYGSHSGSSYSGSHRRVYRFHEASEYVEPDAAEAERWIKQSKADLDATKMFLDKSYSHVCFLSQQCVEKVLKGVLYAKCGIPRRELRTHKIGQLASSVRCVKGAPNEVDRASKVANYYLPTRYPDNQPKYKVPAEEYSEEQAKEALEAAETVYTALKKFALDSGD</sequence>
<protein>
    <submittedName>
        <fullName evidence="2">Uncharacterized protein</fullName>
    </submittedName>
</protein>
<dbReference type="Pfam" id="PF05168">
    <property type="entry name" value="HEPN"/>
    <property type="match status" value="1"/>
</dbReference>
<gene>
    <name evidence="2" type="ORF">PACLA_8A063500</name>
</gene>
<dbReference type="SUPFAM" id="SSF55874">
    <property type="entry name" value="ATPase domain of HSP90 chaperone/DNA topoisomerase II/histidine kinase"/>
    <property type="match status" value="2"/>
</dbReference>
<accession>A0A7D9I2Z4</accession>